<keyword evidence="4" id="KW-1185">Reference proteome</keyword>
<feature type="transmembrane region" description="Helical" evidence="2">
    <location>
        <begin position="871"/>
        <end position="890"/>
    </location>
</feature>
<feature type="region of interest" description="Disordered" evidence="1">
    <location>
        <begin position="377"/>
        <end position="466"/>
    </location>
</feature>
<protein>
    <submittedName>
        <fullName evidence="3">Uncharacterized protein</fullName>
    </submittedName>
</protein>
<dbReference type="EMBL" id="KN881586">
    <property type="protein sequence ID" value="KIY53811.1"/>
    <property type="molecule type" value="Genomic_DNA"/>
</dbReference>
<evidence type="ECO:0000256" key="1">
    <source>
        <dbReference type="SAM" id="MobiDB-lite"/>
    </source>
</evidence>
<keyword evidence="2" id="KW-0812">Transmembrane</keyword>
<dbReference type="AlphaFoldDB" id="A0A0D7AR58"/>
<keyword evidence="2" id="KW-1133">Transmembrane helix</keyword>
<sequence length="921" mass="103919">MASDALNISIAPRPKAKKRGWTVSQKADATNQEKKKRGTWSDFQGNCEALLRPFLEEYKMQAGKHGKCQPVVDRATRAFFDKYPWFLADDMPGQLVGVVDVDGNVLGFSPDEQDKNGEKYEAYKKEVRKAQIKKIQNWLQYHTQHETRHVQHHNPMKEWIACMAAKGDHKPVRLPLYKFYMSQDEYKEKIAEKYADMYLTGLKCKKAFQAQCDIARDLLALEDEDTHAGLAHSNDEEYEQHLSVWERCLEPKINGTVEEDFQKRCRENIVTVVQLFCDMMCAFTGMKVIILMGDAPKEDEPNIPIAIYEAEKCLAHLGEQTWAQWNAKSLHNDVGTLFAKYLIHGMKYDPGDENAKPSLKVDELYTMNEVASATSVSVDVQNAGSPVMKSSEKTDPSDSETVSDSESDKEDGDNDNKEGDNDDDGEDDDKQSDEENGEERDEENDEESEESEDEDKMERPEKRRKLSFEVERQHNIVRNQKMFEELGIASAVHNMGFQHSQEAPKAQKKVKAKRKRVVVDAPVMMTRHRATAIGANHGEHEDTHSAQFSREGMVRDNEVQTAAAEMQPSPTITSDSTAAASDGMAYDAAPRTQCSLEADKTLKLHDAVRHMLEMKASIITSKHTLAGEVLPTSLDAEREHLAIDEPDWIKQVRPFLKLENPRGCWERLVDDWIVMERATKFRTMILKVIQKTGFTKQKHPAAVELWAKNKCQPRGEPTKDGVENVQDFVRSIIEWWAYLQSLGDGQAMLCPRQNGMLSVLALLKWWQVLAPEQLGLDDVLADVHDIVLAITQIQRQHHGGLMQAASPIEGDRLVSGLSWSCSRATTMASKRLQEAQETCPGCMIPNADVVTVAQPHPPLPQPKFLSPKPPFFVLVALFIIIHVSAAKLQLLEALAVRMQEQHIPLQLPEVASGHVNRTAAN</sequence>
<dbReference type="Proteomes" id="UP000054144">
    <property type="component" value="Unassembled WGS sequence"/>
</dbReference>
<gene>
    <name evidence="3" type="ORF">FISHEDRAFT_54927</name>
</gene>
<evidence type="ECO:0000313" key="3">
    <source>
        <dbReference type="EMBL" id="KIY53811.1"/>
    </source>
</evidence>
<feature type="compositionally biased region" description="Acidic residues" evidence="1">
    <location>
        <begin position="420"/>
        <end position="455"/>
    </location>
</feature>
<evidence type="ECO:0000313" key="4">
    <source>
        <dbReference type="Proteomes" id="UP000054144"/>
    </source>
</evidence>
<keyword evidence="2" id="KW-0472">Membrane</keyword>
<accession>A0A0D7AR58</accession>
<reference evidence="3 4" key="1">
    <citation type="journal article" date="2015" name="Fungal Genet. Biol.">
        <title>Evolution of novel wood decay mechanisms in Agaricales revealed by the genome sequences of Fistulina hepatica and Cylindrobasidium torrendii.</title>
        <authorList>
            <person name="Floudas D."/>
            <person name="Held B.W."/>
            <person name="Riley R."/>
            <person name="Nagy L.G."/>
            <person name="Koehler G."/>
            <person name="Ransdell A.S."/>
            <person name="Younus H."/>
            <person name="Chow J."/>
            <person name="Chiniquy J."/>
            <person name="Lipzen A."/>
            <person name="Tritt A."/>
            <person name="Sun H."/>
            <person name="Haridas S."/>
            <person name="LaButti K."/>
            <person name="Ohm R.A."/>
            <person name="Kues U."/>
            <person name="Blanchette R.A."/>
            <person name="Grigoriev I.V."/>
            <person name="Minto R.E."/>
            <person name="Hibbett D.S."/>
        </authorList>
    </citation>
    <scope>NUCLEOTIDE SEQUENCE [LARGE SCALE GENOMIC DNA]</scope>
    <source>
        <strain evidence="3 4">ATCC 64428</strain>
    </source>
</reference>
<proteinExistence type="predicted"/>
<organism evidence="3 4">
    <name type="scientific">Fistulina hepatica ATCC 64428</name>
    <dbReference type="NCBI Taxonomy" id="1128425"/>
    <lineage>
        <taxon>Eukaryota</taxon>
        <taxon>Fungi</taxon>
        <taxon>Dikarya</taxon>
        <taxon>Basidiomycota</taxon>
        <taxon>Agaricomycotina</taxon>
        <taxon>Agaricomycetes</taxon>
        <taxon>Agaricomycetidae</taxon>
        <taxon>Agaricales</taxon>
        <taxon>Fistulinaceae</taxon>
        <taxon>Fistulina</taxon>
    </lineage>
</organism>
<feature type="region of interest" description="Disordered" evidence="1">
    <location>
        <begin position="16"/>
        <end position="38"/>
    </location>
</feature>
<evidence type="ECO:0000256" key="2">
    <source>
        <dbReference type="SAM" id="Phobius"/>
    </source>
</evidence>
<feature type="compositionally biased region" description="Acidic residues" evidence="1">
    <location>
        <begin position="397"/>
        <end position="413"/>
    </location>
</feature>
<feature type="compositionally biased region" description="Basic and acidic residues" evidence="1">
    <location>
        <begin position="456"/>
        <end position="466"/>
    </location>
</feature>
<name>A0A0D7AR58_9AGAR</name>
<dbReference type="OrthoDB" id="3250313at2759"/>